<reference evidence="2" key="1">
    <citation type="journal article" date="2019" name="Int. J. Syst. Evol. Microbiol.">
        <title>The Global Catalogue of Microorganisms (GCM) 10K type strain sequencing project: providing services to taxonomists for standard genome sequencing and annotation.</title>
        <authorList>
            <consortium name="The Broad Institute Genomics Platform"/>
            <consortium name="The Broad Institute Genome Sequencing Center for Infectious Disease"/>
            <person name="Wu L."/>
            <person name="Ma J."/>
        </authorList>
    </citation>
    <scope>NUCLEOTIDE SEQUENCE [LARGE SCALE GENOMIC DNA]</scope>
    <source>
        <strain evidence="2">JCM 10303</strain>
    </source>
</reference>
<dbReference type="Pfam" id="PF09954">
    <property type="entry name" value="DUF2188"/>
    <property type="match status" value="1"/>
</dbReference>
<dbReference type="Proteomes" id="UP001500729">
    <property type="component" value="Unassembled WGS sequence"/>
</dbReference>
<comment type="caution">
    <text evidence="1">The sequence shown here is derived from an EMBL/GenBank/DDBJ whole genome shotgun (WGS) entry which is preliminary data.</text>
</comment>
<evidence type="ECO:0000313" key="2">
    <source>
        <dbReference type="Proteomes" id="UP001500729"/>
    </source>
</evidence>
<name>A0ABP3NIU9_SACER</name>
<sequence length="83" mass="9238">MGVWRVRQHPEGRWQVLTPGDTQACKRMESQADAVAAAYRFAADEGGGAVIVHASGDEVEWRRIVPPSAEPYRWEWGQVETSG</sequence>
<keyword evidence="2" id="KW-1185">Reference proteome</keyword>
<evidence type="ECO:0000313" key="1">
    <source>
        <dbReference type="EMBL" id="GAA0543428.1"/>
    </source>
</evidence>
<gene>
    <name evidence="1" type="ORF">GCM10009533_47990</name>
</gene>
<dbReference type="RefSeq" id="WP_011874773.1">
    <property type="nucleotide sequence ID" value="NZ_BAAAGS010000036.1"/>
</dbReference>
<protein>
    <recommendedName>
        <fullName evidence="3">DUF2188 domain-containing protein</fullName>
    </recommendedName>
</protein>
<proteinExistence type="predicted"/>
<dbReference type="InterPro" id="IPR018691">
    <property type="entry name" value="DUF2188"/>
</dbReference>
<dbReference type="EMBL" id="BAAAGS010000036">
    <property type="protein sequence ID" value="GAA0543428.1"/>
    <property type="molecule type" value="Genomic_DNA"/>
</dbReference>
<evidence type="ECO:0008006" key="3">
    <source>
        <dbReference type="Google" id="ProtNLM"/>
    </source>
</evidence>
<accession>A0ABP3NIU9</accession>
<organism evidence="1 2">
    <name type="scientific">Saccharopolyspora erythraea</name>
    <name type="common">Streptomyces erythraeus</name>
    <dbReference type="NCBI Taxonomy" id="1836"/>
    <lineage>
        <taxon>Bacteria</taxon>
        <taxon>Bacillati</taxon>
        <taxon>Actinomycetota</taxon>
        <taxon>Actinomycetes</taxon>
        <taxon>Pseudonocardiales</taxon>
        <taxon>Pseudonocardiaceae</taxon>
        <taxon>Saccharopolyspora</taxon>
    </lineage>
</organism>